<feature type="compositionally biased region" description="Polar residues" evidence="1">
    <location>
        <begin position="12"/>
        <end position="21"/>
    </location>
</feature>
<reference evidence="3" key="1">
    <citation type="submission" date="2023-06" db="EMBL/GenBank/DDBJ databases">
        <title>Survivors Of The Sea: Transcriptome response of Skeletonema marinoi to long-term dormancy.</title>
        <authorList>
            <person name="Pinder M.I.M."/>
            <person name="Kourtchenko O."/>
            <person name="Robertson E.K."/>
            <person name="Larsson T."/>
            <person name="Maumus F."/>
            <person name="Osuna-Cruz C.M."/>
            <person name="Vancaester E."/>
            <person name="Stenow R."/>
            <person name="Vandepoele K."/>
            <person name="Ploug H."/>
            <person name="Bruchert V."/>
            <person name="Godhe A."/>
            <person name="Topel M."/>
        </authorList>
    </citation>
    <scope>NUCLEOTIDE SEQUENCE</scope>
    <source>
        <strain evidence="3">R05AC</strain>
    </source>
</reference>
<comment type="caution">
    <text evidence="3">The sequence shown here is derived from an EMBL/GenBank/DDBJ whole genome shotgun (WGS) entry which is preliminary data.</text>
</comment>
<dbReference type="Proteomes" id="UP001224775">
    <property type="component" value="Unassembled WGS sequence"/>
</dbReference>
<keyword evidence="2" id="KW-0812">Transmembrane</keyword>
<sequence>MLRRRGGGDSLPMSSQPSSYGDGSGKSIKMEAPLVKAIRKADGFTKGTYIWLFVSLFFVWAGWSWIRTVSASMILDCNSNGCTLTINTPKAFLPRNSPFNEGKRKTKRKNKIQLWREQLVRADNIKWDPQSDRILENYGLNSPTYSNNNNNDPDENEEQPGNNKQGRNKKKYEKYKQKYNTNGYNYRARGPDEDGNYDSYVIVLRDPLPTSESDQGGEGEDRKESPSMKMARQMQEQHNRMANDPNSLANRLAPYAVVADGSDLTSSTEYVLHLRDFNVGHTRRLARTVVSKINAYVKGRRSSFIIRESRPIPWQGLVMLILGIFSTVLCLLIGQFWEENDPTKNGSYKQRMAEIKRRKEMEKYSRRNLAMRQRRPRARPTSSSLRAVGKGN</sequence>
<keyword evidence="4" id="KW-1185">Reference proteome</keyword>
<dbReference type="AlphaFoldDB" id="A0AAD8YLP5"/>
<proteinExistence type="predicted"/>
<feature type="region of interest" description="Disordered" evidence="1">
    <location>
        <begin position="365"/>
        <end position="392"/>
    </location>
</feature>
<dbReference type="EMBL" id="JATAAI010000002">
    <property type="protein sequence ID" value="KAK1747577.1"/>
    <property type="molecule type" value="Genomic_DNA"/>
</dbReference>
<feature type="transmembrane region" description="Helical" evidence="2">
    <location>
        <begin position="49"/>
        <end position="66"/>
    </location>
</feature>
<keyword evidence="2" id="KW-1133">Transmembrane helix</keyword>
<feature type="transmembrane region" description="Helical" evidence="2">
    <location>
        <begin position="317"/>
        <end position="337"/>
    </location>
</feature>
<organism evidence="3 4">
    <name type="scientific">Skeletonema marinoi</name>
    <dbReference type="NCBI Taxonomy" id="267567"/>
    <lineage>
        <taxon>Eukaryota</taxon>
        <taxon>Sar</taxon>
        <taxon>Stramenopiles</taxon>
        <taxon>Ochrophyta</taxon>
        <taxon>Bacillariophyta</taxon>
        <taxon>Coscinodiscophyceae</taxon>
        <taxon>Thalassiosirophycidae</taxon>
        <taxon>Thalassiosirales</taxon>
        <taxon>Skeletonemataceae</taxon>
        <taxon>Skeletonema</taxon>
        <taxon>Skeletonema marinoi-dohrnii complex</taxon>
    </lineage>
</organism>
<feature type="region of interest" description="Disordered" evidence="1">
    <location>
        <begin position="208"/>
        <end position="228"/>
    </location>
</feature>
<evidence type="ECO:0000313" key="4">
    <source>
        <dbReference type="Proteomes" id="UP001224775"/>
    </source>
</evidence>
<evidence type="ECO:0000313" key="3">
    <source>
        <dbReference type="EMBL" id="KAK1747577.1"/>
    </source>
</evidence>
<keyword evidence="2" id="KW-0472">Membrane</keyword>
<feature type="region of interest" description="Disordered" evidence="1">
    <location>
        <begin position="1"/>
        <end position="25"/>
    </location>
</feature>
<feature type="region of interest" description="Disordered" evidence="1">
    <location>
        <begin position="137"/>
        <end position="172"/>
    </location>
</feature>
<evidence type="ECO:0000256" key="1">
    <source>
        <dbReference type="SAM" id="MobiDB-lite"/>
    </source>
</evidence>
<evidence type="ECO:0000256" key="2">
    <source>
        <dbReference type="SAM" id="Phobius"/>
    </source>
</evidence>
<gene>
    <name evidence="3" type="ORF">QTG54_001540</name>
</gene>
<accession>A0AAD8YLP5</accession>
<name>A0AAD8YLP5_9STRA</name>
<protein>
    <submittedName>
        <fullName evidence="3">Uncharacterized protein</fullName>
    </submittedName>
</protein>